<dbReference type="GO" id="GO:0005524">
    <property type="term" value="F:ATP binding"/>
    <property type="evidence" value="ECO:0007669"/>
    <property type="project" value="UniProtKB-UniRule"/>
</dbReference>
<feature type="binding site" evidence="12">
    <location>
        <position position="465"/>
    </location>
    <ligand>
        <name>Zn(2+)</name>
        <dbReference type="ChEBI" id="CHEBI:29105"/>
        <label>1</label>
    </ligand>
</feature>
<protein>
    <recommendedName>
        <fullName evidence="12">Replication restart protein PriA</fullName>
    </recommendedName>
    <alternativeName>
        <fullName evidence="12">ATP-dependent DNA helicase PriA</fullName>
        <ecNumber evidence="12">5.6.2.4</ecNumber>
    </alternativeName>
    <alternativeName>
        <fullName evidence="12">DNA 3'-5' helicase PriA</fullName>
    </alternativeName>
</protein>
<keyword evidence="6 12" id="KW-0347">Helicase</keyword>
<dbReference type="InterPro" id="IPR014001">
    <property type="entry name" value="Helicase_ATP-bd"/>
</dbReference>
<dbReference type="RefSeq" id="WP_072873802.1">
    <property type="nucleotide sequence ID" value="NZ_FRAF01000009.1"/>
</dbReference>
<dbReference type="GO" id="GO:0008270">
    <property type="term" value="F:zinc ion binding"/>
    <property type="evidence" value="ECO:0007669"/>
    <property type="project" value="UniProtKB-UniRule"/>
</dbReference>
<dbReference type="CDD" id="cd17929">
    <property type="entry name" value="DEXHc_priA"/>
    <property type="match status" value="1"/>
</dbReference>
<feature type="binding site" evidence="12">
    <location>
        <position position="499"/>
    </location>
    <ligand>
        <name>Zn(2+)</name>
        <dbReference type="ChEBI" id="CHEBI:29105"/>
        <label>2</label>
    </ligand>
</feature>
<dbReference type="GO" id="GO:0006302">
    <property type="term" value="P:double-strand break repair"/>
    <property type="evidence" value="ECO:0007669"/>
    <property type="project" value="InterPro"/>
</dbReference>
<evidence type="ECO:0000259" key="13">
    <source>
        <dbReference type="PROSITE" id="PS51192"/>
    </source>
</evidence>
<evidence type="ECO:0000313" key="15">
    <source>
        <dbReference type="EMBL" id="SHK16369.1"/>
    </source>
</evidence>
<feature type="binding site" evidence="12">
    <location>
        <position position="477"/>
    </location>
    <ligand>
        <name>Zn(2+)</name>
        <dbReference type="ChEBI" id="CHEBI:29105"/>
        <label>2</label>
    </ligand>
</feature>
<keyword evidence="8 12" id="KW-0067">ATP-binding</keyword>
<feature type="binding site" evidence="12">
    <location>
        <position position="468"/>
    </location>
    <ligand>
        <name>Zn(2+)</name>
        <dbReference type="ChEBI" id="CHEBI:29105"/>
        <label>1</label>
    </ligand>
</feature>
<feature type="domain" description="Helicase C-terminal" evidence="14">
    <location>
        <begin position="504"/>
        <end position="658"/>
    </location>
</feature>
<dbReference type="GO" id="GO:0003677">
    <property type="term" value="F:DNA binding"/>
    <property type="evidence" value="ECO:0007669"/>
    <property type="project" value="UniProtKB-UniRule"/>
</dbReference>
<comment type="function">
    <text evidence="12">Initiates the restart of stalled replication forks, which reloads the replicative helicase on sites other than the origin of replication. Recognizes and binds to abandoned replication forks and remodels them to uncover a helicase loading site. Promotes assembly of the primosome at these replication forks.</text>
</comment>
<dbReference type="SMART" id="SM00490">
    <property type="entry name" value="HELICc"/>
    <property type="match status" value="1"/>
</dbReference>
<evidence type="ECO:0000256" key="7">
    <source>
        <dbReference type="ARBA" id="ARBA00022833"/>
    </source>
</evidence>
<dbReference type="Pfam" id="PF00271">
    <property type="entry name" value="Helicase_C"/>
    <property type="match status" value="1"/>
</dbReference>
<evidence type="ECO:0000256" key="12">
    <source>
        <dbReference type="HAMAP-Rule" id="MF_00983"/>
    </source>
</evidence>
<dbReference type="InterPro" id="IPR040498">
    <property type="entry name" value="PriA_CRR"/>
</dbReference>
<keyword evidence="7 12" id="KW-0862">Zinc</keyword>
<dbReference type="Proteomes" id="UP000184016">
    <property type="component" value="Unassembled WGS sequence"/>
</dbReference>
<evidence type="ECO:0000259" key="14">
    <source>
        <dbReference type="PROSITE" id="PS51194"/>
    </source>
</evidence>
<feature type="binding site" evidence="12">
    <location>
        <position position="474"/>
    </location>
    <ligand>
        <name>Zn(2+)</name>
        <dbReference type="ChEBI" id="CHEBI:29105"/>
        <label>2</label>
    </ligand>
</feature>
<evidence type="ECO:0000256" key="4">
    <source>
        <dbReference type="ARBA" id="ARBA00022741"/>
    </source>
</evidence>
<dbReference type="PANTHER" id="PTHR30580:SF0">
    <property type="entry name" value="PRIMOSOMAL PROTEIN N"/>
    <property type="match status" value="1"/>
</dbReference>
<dbReference type="GO" id="GO:0006270">
    <property type="term" value="P:DNA replication initiation"/>
    <property type="evidence" value="ECO:0007669"/>
    <property type="project" value="TreeGrafter"/>
</dbReference>
<dbReference type="Pfam" id="PF18319">
    <property type="entry name" value="Zn_ribbon_PriA"/>
    <property type="match status" value="1"/>
</dbReference>
<comment type="catalytic activity">
    <reaction evidence="12">
        <text>Couples ATP hydrolysis with the unwinding of duplex DNA by translocating in the 3'-5' direction.</text>
        <dbReference type="EC" id="5.6.2.4"/>
    </reaction>
</comment>
<comment type="catalytic activity">
    <reaction evidence="11 12">
        <text>ATP + H2O = ADP + phosphate + H(+)</text>
        <dbReference type="Rhea" id="RHEA:13065"/>
        <dbReference type="ChEBI" id="CHEBI:15377"/>
        <dbReference type="ChEBI" id="CHEBI:15378"/>
        <dbReference type="ChEBI" id="CHEBI:30616"/>
        <dbReference type="ChEBI" id="CHEBI:43474"/>
        <dbReference type="ChEBI" id="CHEBI:456216"/>
        <dbReference type="EC" id="5.6.2.4"/>
    </reaction>
</comment>
<dbReference type="Pfam" id="PF00270">
    <property type="entry name" value="DEAD"/>
    <property type="match status" value="1"/>
</dbReference>
<dbReference type="Pfam" id="PF18074">
    <property type="entry name" value="PriA_C"/>
    <property type="match status" value="1"/>
</dbReference>
<dbReference type="InterPro" id="IPR041236">
    <property type="entry name" value="PriA_C"/>
</dbReference>
<keyword evidence="5 12" id="KW-0378">Hydrolase</keyword>
<dbReference type="InterPro" id="IPR011545">
    <property type="entry name" value="DEAD/DEAH_box_helicase_dom"/>
</dbReference>
<evidence type="ECO:0000256" key="5">
    <source>
        <dbReference type="ARBA" id="ARBA00022801"/>
    </source>
</evidence>
<comment type="subunit">
    <text evidence="12">Component of the replication restart primosome.</text>
</comment>
<dbReference type="GO" id="GO:0006269">
    <property type="term" value="P:DNA replication, synthesis of primer"/>
    <property type="evidence" value="ECO:0007669"/>
    <property type="project" value="UniProtKB-KW"/>
</dbReference>
<feature type="binding site" evidence="12">
    <location>
        <position position="512"/>
    </location>
    <ligand>
        <name>Zn(2+)</name>
        <dbReference type="ChEBI" id="CHEBI:29105"/>
        <label>1</label>
    </ligand>
</feature>
<feature type="binding site" evidence="12">
    <location>
        <position position="509"/>
    </location>
    <ligand>
        <name>Zn(2+)</name>
        <dbReference type="ChEBI" id="CHEBI:29105"/>
        <label>1</label>
    </ligand>
</feature>
<evidence type="ECO:0000256" key="3">
    <source>
        <dbReference type="ARBA" id="ARBA00022723"/>
    </source>
</evidence>
<dbReference type="InterPro" id="IPR041222">
    <property type="entry name" value="PriA_3primeBD"/>
</dbReference>
<name>A0A1M6Q7W7_9BACL</name>
<dbReference type="SMART" id="SM00487">
    <property type="entry name" value="DEXDc"/>
    <property type="match status" value="1"/>
</dbReference>
<feature type="domain" description="Helicase ATP-binding" evidence="13">
    <location>
        <begin position="237"/>
        <end position="403"/>
    </location>
</feature>
<dbReference type="SUPFAM" id="SSF52540">
    <property type="entry name" value="P-loop containing nucleoside triphosphate hydrolases"/>
    <property type="match status" value="1"/>
</dbReference>
<evidence type="ECO:0000256" key="10">
    <source>
        <dbReference type="ARBA" id="ARBA00023235"/>
    </source>
</evidence>
<dbReference type="PROSITE" id="PS51194">
    <property type="entry name" value="HELICASE_CTER"/>
    <property type="match status" value="1"/>
</dbReference>
<evidence type="ECO:0000256" key="8">
    <source>
        <dbReference type="ARBA" id="ARBA00022840"/>
    </source>
</evidence>
<keyword evidence="4 12" id="KW-0547">Nucleotide-binding</keyword>
<keyword evidence="1 12" id="KW-0639">Primosome</keyword>
<evidence type="ECO:0000256" key="6">
    <source>
        <dbReference type="ARBA" id="ARBA00022806"/>
    </source>
</evidence>
<gene>
    <name evidence="12" type="primary">priA</name>
    <name evidence="15" type="ORF">SAMN05443507_10982</name>
</gene>
<dbReference type="Pfam" id="PF17764">
    <property type="entry name" value="PriA_3primeBD"/>
    <property type="match status" value="1"/>
</dbReference>
<reference evidence="16" key="1">
    <citation type="submission" date="2016-11" db="EMBL/GenBank/DDBJ databases">
        <authorList>
            <person name="Varghese N."/>
            <person name="Submissions S."/>
        </authorList>
    </citation>
    <scope>NUCLEOTIDE SEQUENCE [LARGE SCALE GENOMIC DNA]</scope>
    <source>
        <strain evidence="16">USBA-503</strain>
    </source>
</reference>
<dbReference type="EMBL" id="FRAF01000009">
    <property type="protein sequence ID" value="SHK16369.1"/>
    <property type="molecule type" value="Genomic_DNA"/>
</dbReference>
<evidence type="ECO:0000256" key="9">
    <source>
        <dbReference type="ARBA" id="ARBA00023125"/>
    </source>
</evidence>
<proteinExistence type="inferred from homology"/>
<dbReference type="HAMAP" id="MF_00983">
    <property type="entry name" value="PriA"/>
    <property type="match status" value="1"/>
</dbReference>
<keyword evidence="10 12" id="KW-0413">Isomerase</keyword>
<evidence type="ECO:0000256" key="11">
    <source>
        <dbReference type="ARBA" id="ARBA00048988"/>
    </source>
</evidence>
<dbReference type="InterPro" id="IPR005259">
    <property type="entry name" value="PriA"/>
</dbReference>
<dbReference type="GO" id="GO:0006310">
    <property type="term" value="P:DNA recombination"/>
    <property type="evidence" value="ECO:0007669"/>
    <property type="project" value="InterPro"/>
</dbReference>
<dbReference type="InterPro" id="IPR042115">
    <property type="entry name" value="PriA_3primeBD_sf"/>
</dbReference>
<dbReference type="OrthoDB" id="9759544at2"/>
<dbReference type="PANTHER" id="PTHR30580">
    <property type="entry name" value="PRIMOSOMAL PROTEIN N"/>
    <property type="match status" value="1"/>
</dbReference>
<dbReference type="CDD" id="cd18804">
    <property type="entry name" value="SF2_C_priA"/>
    <property type="match status" value="1"/>
</dbReference>
<dbReference type="InterPro" id="IPR001650">
    <property type="entry name" value="Helicase_C-like"/>
</dbReference>
<keyword evidence="3 12" id="KW-0479">Metal-binding</keyword>
<dbReference type="Gene3D" id="3.40.50.300">
    <property type="entry name" value="P-loop containing nucleotide triphosphate hydrolases"/>
    <property type="match status" value="2"/>
</dbReference>
<keyword evidence="2 12" id="KW-0235">DNA replication</keyword>
<dbReference type="GO" id="GO:0043138">
    <property type="term" value="F:3'-5' DNA helicase activity"/>
    <property type="evidence" value="ECO:0007669"/>
    <property type="project" value="UniProtKB-EC"/>
</dbReference>
<sequence length="765" mass="85961">MRRWIANVVVNVAARVVDKTFSYAVPDDWEIHRLLGSRVLVPFANRKLVGYVQSLTPVDVSPPGVSTVELKPLLEMLDSLPLLTPDLLALAEFISYRYAATRLQSIETMLPSLLRGMPRQKGKDSGAKAYPVLVRSASLSELQQALSSARANAHWLKKILADLMVDEEIALAKWAITPSHSSVQQLLERGLAQMQWREKPRLQAFYEELALSSKTSTKSLPELTSAQQRTLAQLSQALAVKESKTFVLHGVTGSGKTEVYLRFIEQIVKAGGGAIVLVPEIALTPQMVEKFVSRFGSKVALLHSGLSDGERRDEWMRLRRGEACIAVGARSAIFAPVANLRLVVIDEEHEPTYKQEESPRYDTRQVALERARLCQAIVLLGSATPSLYAMNLAETGKARMLSLPQRANGRPLPTAQIIDMREELRNGHTSILSRALQEALTETLARREQTILFLNRRGYASFLLCRHCGEGVECPRCSIHLTLHRQGQTGGFRLTCHYCGYSTPAPERCPACAEVAMRPYGLGTQQVEDTLKELFPTARILRMDVDSTRRKGAHKDLLDKFMHQEADLLIGTQMIAKGLDFPNVTLVGVLNADSLLMVPDYRSEERTFQLLTQVAGRAGRAEKPGSVLIQTYRPEHHTIVAAARHDYNAFYQYERYQRLQYRYPPFCEIAAFLASHQEERYAKGAAERFFRELMRHPAPDGVVVLPASPAGLLRVEDRYRYQVVVKYPEWNNVRDWIIQAFDTVYERMRKIQGVCILDVSAGRIG</sequence>
<organism evidence="15 16">
    <name type="scientific">Alicyclobacillus tolerans</name>
    <dbReference type="NCBI Taxonomy" id="90970"/>
    <lineage>
        <taxon>Bacteria</taxon>
        <taxon>Bacillati</taxon>
        <taxon>Bacillota</taxon>
        <taxon>Bacilli</taxon>
        <taxon>Bacillales</taxon>
        <taxon>Alicyclobacillaceae</taxon>
        <taxon>Alicyclobacillus</taxon>
    </lineage>
</organism>
<comment type="similarity">
    <text evidence="12">Belongs to the helicase family. PriA subfamily.</text>
</comment>
<dbReference type="GO" id="GO:1990077">
    <property type="term" value="C:primosome complex"/>
    <property type="evidence" value="ECO:0007669"/>
    <property type="project" value="UniProtKB-UniRule"/>
</dbReference>
<dbReference type="EC" id="5.6.2.4" evidence="12"/>
<evidence type="ECO:0000256" key="2">
    <source>
        <dbReference type="ARBA" id="ARBA00022705"/>
    </source>
</evidence>
<dbReference type="InterPro" id="IPR027417">
    <property type="entry name" value="P-loop_NTPase"/>
</dbReference>
<feature type="binding site" evidence="12">
    <location>
        <position position="496"/>
    </location>
    <ligand>
        <name>Zn(2+)</name>
        <dbReference type="ChEBI" id="CHEBI:29105"/>
        <label>2</label>
    </ligand>
</feature>
<evidence type="ECO:0000313" key="16">
    <source>
        <dbReference type="Proteomes" id="UP000184016"/>
    </source>
</evidence>
<evidence type="ECO:0000256" key="1">
    <source>
        <dbReference type="ARBA" id="ARBA00022515"/>
    </source>
</evidence>
<dbReference type="NCBIfam" id="TIGR00595">
    <property type="entry name" value="priA"/>
    <property type="match status" value="1"/>
</dbReference>
<dbReference type="GO" id="GO:0016887">
    <property type="term" value="F:ATP hydrolysis activity"/>
    <property type="evidence" value="ECO:0007669"/>
    <property type="project" value="RHEA"/>
</dbReference>
<dbReference type="STRING" id="1830138.SAMN05443507_10982"/>
<keyword evidence="9 12" id="KW-0238">DNA-binding</keyword>
<dbReference type="FunFam" id="3.40.50.300:FF:000489">
    <property type="entry name" value="Primosome assembly protein PriA"/>
    <property type="match status" value="1"/>
</dbReference>
<keyword evidence="16" id="KW-1185">Reference proteome</keyword>
<comment type="cofactor">
    <cofactor evidence="12">
        <name>Zn(2+)</name>
        <dbReference type="ChEBI" id="CHEBI:29105"/>
    </cofactor>
    <text evidence="12">Binds 2 zinc ions per subunit.</text>
</comment>
<dbReference type="Gene3D" id="3.40.1440.60">
    <property type="entry name" value="PriA, 3(prime) DNA-binding domain"/>
    <property type="match status" value="1"/>
</dbReference>
<accession>A0A1M6Q7W7</accession>
<dbReference type="AlphaFoldDB" id="A0A1M6Q7W7"/>
<dbReference type="PROSITE" id="PS51192">
    <property type="entry name" value="HELICASE_ATP_BIND_1"/>
    <property type="match status" value="1"/>
</dbReference>